<evidence type="ECO:0000259" key="9">
    <source>
        <dbReference type="PROSITE" id="PS51192"/>
    </source>
</evidence>
<accession>A0AAN6NB19</accession>
<feature type="domain" description="Helicase C-terminal" evidence="10">
    <location>
        <begin position="250"/>
        <end position="413"/>
    </location>
</feature>
<dbReference type="SMART" id="SM00490">
    <property type="entry name" value="HELICc"/>
    <property type="match status" value="1"/>
</dbReference>
<evidence type="ECO:0000256" key="2">
    <source>
        <dbReference type="ARBA" id="ARBA00022801"/>
    </source>
</evidence>
<organism evidence="11 12">
    <name type="scientific">Diplogelasinospora grovesii</name>
    <dbReference type="NCBI Taxonomy" id="303347"/>
    <lineage>
        <taxon>Eukaryota</taxon>
        <taxon>Fungi</taxon>
        <taxon>Dikarya</taxon>
        <taxon>Ascomycota</taxon>
        <taxon>Pezizomycotina</taxon>
        <taxon>Sordariomycetes</taxon>
        <taxon>Sordariomycetidae</taxon>
        <taxon>Sordariales</taxon>
        <taxon>Diplogelasinosporaceae</taxon>
        <taxon>Diplogelasinospora</taxon>
    </lineage>
</organism>
<dbReference type="SUPFAM" id="SSF52540">
    <property type="entry name" value="P-loop containing nucleoside triphosphate hydrolases"/>
    <property type="match status" value="2"/>
</dbReference>
<feature type="compositionally biased region" description="Gly residues" evidence="8">
    <location>
        <begin position="501"/>
        <end position="521"/>
    </location>
</feature>
<evidence type="ECO:0000313" key="11">
    <source>
        <dbReference type="EMBL" id="KAK3942460.1"/>
    </source>
</evidence>
<dbReference type="GO" id="GO:0003723">
    <property type="term" value="F:RNA binding"/>
    <property type="evidence" value="ECO:0007669"/>
    <property type="project" value="UniProtKB-UniRule"/>
</dbReference>
<evidence type="ECO:0000259" key="10">
    <source>
        <dbReference type="PROSITE" id="PS51194"/>
    </source>
</evidence>
<protein>
    <recommendedName>
        <fullName evidence="7">ATP-dependent RNA helicase</fullName>
        <ecNumber evidence="7">3.6.4.13</ecNumber>
    </recommendedName>
</protein>
<feature type="region of interest" description="Disordered" evidence="8">
    <location>
        <begin position="478"/>
        <end position="531"/>
    </location>
</feature>
<dbReference type="PROSITE" id="PS51194">
    <property type="entry name" value="HELICASE_CTER"/>
    <property type="match status" value="1"/>
</dbReference>
<dbReference type="Proteomes" id="UP001303473">
    <property type="component" value="Unassembled WGS sequence"/>
</dbReference>
<keyword evidence="3 6" id="KW-0347">Helicase</keyword>
<dbReference type="PANTHER" id="PTHR24031">
    <property type="entry name" value="RNA HELICASE"/>
    <property type="match status" value="1"/>
</dbReference>
<evidence type="ECO:0000256" key="4">
    <source>
        <dbReference type="ARBA" id="ARBA00022840"/>
    </source>
</evidence>
<dbReference type="PROSITE" id="PS00039">
    <property type="entry name" value="DEAD_ATP_HELICASE"/>
    <property type="match status" value="1"/>
</dbReference>
<comment type="domain">
    <text evidence="7">The Q motif is unique to and characteristic of the DEAD box family of RNA helicases and controls ATP binding and hydrolysis.</text>
</comment>
<evidence type="ECO:0000313" key="12">
    <source>
        <dbReference type="Proteomes" id="UP001303473"/>
    </source>
</evidence>
<evidence type="ECO:0000256" key="7">
    <source>
        <dbReference type="RuleBase" id="RU365068"/>
    </source>
</evidence>
<dbReference type="GO" id="GO:0005524">
    <property type="term" value="F:ATP binding"/>
    <property type="evidence" value="ECO:0007669"/>
    <property type="project" value="UniProtKB-UniRule"/>
</dbReference>
<name>A0AAN6NB19_9PEZI</name>
<dbReference type="Pfam" id="PF00271">
    <property type="entry name" value="Helicase_C"/>
    <property type="match status" value="1"/>
</dbReference>
<dbReference type="EC" id="3.6.4.13" evidence="7"/>
<dbReference type="SMART" id="SM00487">
    <property type="entry name" value="DEXDc"/>
    <property type="match status" value="1"/>
</dbReference>
<keyword evidence="12" id="KW-1185">Reference proteome</keyword>
<proteinExistence type="inferred from homology"/>
<dbReference type="CDD" id="cd18787">
    <property type="entry name" value="SF2_C_DEAD"/>
    <property type="match status" value="1"/>
</dbReference>
<comment type="function">
    <text evidence="7">RNA helicase.</text>
</comment>
<dbReference type="EMBL" id="MU853773">
    <property type="protein sequence ID" value="KAK3942460.1"/>
    <property type="molecule type" value="Genomic_DNA"/>
</dbReference>
<reference evidence="12" key="1">
    <citation type="journal article" date="2023" name="Mol. Phylogenet. Evol.">
        <title>Genome-scale phylogeny and comparative genomics of the fungal order Sordariales.</title>
        <authorList>
            <person name="Hensen N."/>
            <person name="Bonometti L."/>
            <person name="Westerberg I."/>
            <person name="Brannstrom I.O."/>
            <person name="Guillou S."/>
            <person name="Cros-Aarteil S."/>
            <person name="Calhoun S."/>
            <person name="Haridas S."/>
            <person name="Kuo A."/>
            <person name="Mondo S."/>
            <person name="Pangilinan J."/>
            <person name="Riley R."/>
            <person name="LaButti K."/>
            <person name="Andreopoulos B."/>
            <person name="Lipzen A."/>
            <person name="Chen C."/>
            <person name="Yan M."/>
            <person name="Daum C."/>
            <person name="Ng V."/>
            <person name="Clum A."/>
            <person name="Steindorff A."/>
            <person name="Ohm R.A."/>
            <person name="Martin F."/>
            <person name="Silar P."/>
            <person name="Natvig D.O."/>
            <person name="Lalanne C."/>
            <person name="Gautier V."/>
            <person name="Ament-Velasquez S.L."/>
            <person name="Kruys A."/>
            <person name="Hutchinson M.I."/>
            <person name="Powell A.J."/>
            <person name="Barry K."/>
            <person name="Miller A.N."/>
            <person name="Grigoriev I.V."/>
            <person name="Debuchy R."/>
            <person name="Gladieux P."/>
            <person name="Hiltunen Thoren M."/>
            <person name="Johannesson H."/>
        </authorList>
    </citation>
    <scope>NUCLEOTIDE SEQUENCE [LARGE SCALE GENOMIC DNA]</scope>
    <source>
        <strain evidence="12">CBS 340.73</strain>
    </source>
</reference>
<evidence type="ECO:0000256" key="8">
    <source>
        <dbReference type="SAM" id="MobiDB-lite"/>
    </source>
</evidence>
<dbReference type="InterPro" id="IPR014001">
    <property type="entry name" value="Helicase_ATP-bd"/>
</dbReference>
<dbReference type="CDD" id="cd17964">
    <property type="entry name" value="DEADc_MSS116"/>
    <property type="match status" value="1"/>
</dbReference>
<feature type="domain" description="Helicase ATP-binding" evidence="9">
    <location>
        <begin position="39"/>
        <end position="222"/>
    </location>
</feature>
<comment type="similarity">
    <text evidence="6">Belongs to the DEAD box helicase family.</text>
</comment>
<dbReference type="InterPro" id="IPR001650">
    <property type="entry name" value="Helicase_C-like"/>
</dbReference>
<keyword evidence="1 6" id="KW-0547">Nucleotide-binding</keyword>
<sequence length="531" mass="56853">MESNRASYGEMAGRLQPQLLQALEKMEYTHMTPVQQKMLQLPRFTDDCLVQAKTGTGKTIAFLLPALQTLLTTKGLARGQVGLLVLAPTRELAQQIVDECDKLTSLCKPPLECHVAVGGSNKASHLNKFLKGKPTILVATPGRLNDYLSDPAVKERFGSVRCVVLDEADRMLDQGFLPALTTILKSLPDKAAAGWQGMCFSATMPPSINKVLHMVLKPNHLRLSTIDENEVPTVEAVPQSLITVNSIQDVLPTLHTLLSCEQMDNPDLKAVVFSSTARHAGLLYQIFGEGGASPGGLPVFQMNSRMAQGARNKTVQLFKEAERGLLFASDVVGRGMDFPNIGLVVQVGLPLDSEQYVHRVGRTGRAGKVGRAVMVLIPEEMGFIKRNPKFPIKPTEITHPRASTIPSADIVQAALARVSDTSKTQAYVAYIGFTRALSKVMGLDARGVVHLSNRFSESIGCDEPPALEASTIGKMGLKGVPGLTIKRKTGGNQESGDGRKGGGAPGGGGRRGRGGGAGGGPPNKRPRRGDY</sequence>
<dbReference type="InterPro" id="IPR011545">
    <property type="entry name" value="DEAD/DEAH_box_helicase_dom"/>
</dbReference>
<comment type="catalytic activity">
    <reaction evidence="7">
        <text>ATP + H2O = ADP + phosphate + H(+)</text>
        <dbReference type="Rhea" id="RHEA:13065"/>
        <dbReference type="ChEBI" id="CHEBI:15377"/>
        <dbReference type="ChEBI" id="CHEBI:15378"/>
        <dbReference type="ChEBI" id="CHEBI:30616"/>
        <dbReference type="ChEBI" id="CHEBI:43474"/>
        <dbReference type="ChEBI" id="CHEBI:456216"/>
        <dbReference type="EC" id="3.6.4.13"/>
    </reaction>
</comment>
<evidence type="ECO:0000256" key="6">
    <source>
        <dbReference type="RuleBase" id="RU000492"/>
    </source>
</evidence>
<dbReference type="InterPro" id="IPR027417">
    <property type="entry name" value="P-loop_NTPase"/>
</dbReference>
<dbReference type="GO" id="GO:0003724">
    <property type="term" value="F:RNA helicase activity"/>
    <property type="evidence" value="ECO:0007669"/>
    <property type="project" value="UniProtKB-EC"/>
</dbReference>
<comment type="caution">
    <text evidence="11">The sequence shown here is derived from an EMBL/GenBank/DDBJ whole genome shotgun (WGS) entry which is preliminary data.</text>
</comment>
<evidence type="ECO:0000256" key="5">
    <source>
        <dbReference type="ARBA" id="ARBA00022884"/>
    </source>
</evidence>
<evidence type="ECO:0000256" key="1">
    <source>
        <dbReference type="ARBA" id="ARBA00022741"/>
    </source>
</evidence>
<keyword evidence="4 6" id="KW-0067">ATP-binding</keyword>
<gene>
    <name evidence="11" type="ORF">QBC46DRAFT_339409</name>
</gene>
<dbReference type="PROSITE" id="PS51192">
    <property type="entry name" value="HELICASE_ATP_BIND_1"/>
    <property type="match status" value="1"/>
</dbReference>
<keyword evidence="2 6" id="KW-0378">Hydrolase</keyword>
<dbReference type="Pfam" id="PF00270">
    <property type="entry name" value="DEAD"/>
    <property type="match status" value="1"/>
</dbReference>
<dbReference type="AlphaFoldDB" id="A0AAN6NB19"/>
<dbReference type="InterPro" id="IPR000629">
    <property type="entry name" value="RNA-helicase_DEAD-box_CS"/>
</dbReference>
<dbReference type="GO" id="GO:0016787">
    <property type="term" value="F:hydrolase activity"/>
    <property type="evidence" value="ECO:0007669"/>
    <property type="project" value="UniProtKB-KW"/>
</dbReference>
<evidence type="ECO:0000256" key="3">
    <source>
        <dbReference type="ARBA" id="ARBA00022806"/>
    </source>
</evidence>
<keyword evidence="5 7" id="KW-0694">RNA-binding</keyword>
<dbReference type="Gene3D" id="3.40.50.300">
    <property type="entry name" value="P-loop containing nucleotide triphosphate hydrolases"/>
    <property type="match status" value="2"/>
</dbReference>